<dbReference type="RefSeq" id="WP_179796330.1">
    <property type="nucleotide sequence ID" value="NZ_BAABHP010000019.1"/>
</dbReference>
<protein>
    <submittedName>
        <fullName evidence="1">Uncharacterized protein</fullName>
    </submittedName>
</protein>
<accession>A0A7Y9E0S3</accession>
<dbReference type="Proteomes" id="UP000535890">
    <property type="component" value="Unassembled WGS sequence"/>
</dbReference>
<organism evidence="1 2">
    <name type="scientific">Actinomycetospora corticicola</name>
    <dbReference type="NCBI Taxonomy" id="663602"/>
    <lineage>
        <taxon>Bacteria</taxon>
        <taxon>Bacillati</taxon>
        <taxon>Actinomycetota</taxon>
        <taxon>Actinomycetes</taxon>
        <taxon>Pseudonocardiales</taxon>
        <taxon>Pseudonocardiaceae</taxon>
        <taxon>Actinomycetospora</taxon>
    </lineage>
</organism>
<dbReference type="AlphaFoldDB" id="A0A7Y9E0S3"/>
<dbReference type="EMBL" id="JACCBN010000001">
    <property type="protein sequence ID" value="NYD38952.1"/>
    <property type="molecule type" value="Genomic_DNA"/>
</dbReference>
<keyword evidence="2" id="KW-1185">Reference proteome</keyword>
<evidence type="ECO:0000313" key="1">
    <source>
        <dbReference type="EMBL" id="NYD38952.1"/>
    </source>
</evidence>
<gene>
    <name evidence="1" type="ORF">BJ983_005054</name>
</gene>
<name>A0A7Y9E0S3_9PSEU</name>
<reference evidence="1 2" key="1">
    <citation type="submission" date="2020-07" db="EMBL/GenBank/DDBJ databases">
        <title>Sequencing the genomes of 1000 actinobacteria strains.</title>
        <authorList>
            <person name="Klenk H.-P."/>
        </authorList>
    </citation>
    <scope>NUCLEOTIDE SEQUENCE [LARGE SCALE GENOMIC DNA]</scope>
    <source>
        <strain evidence="1 2">DSM 45772</strain>
    </source>
</reference>
<proteinExistence type="predicted"/>
<sequence>MSTMEIDGRQVRESSRRSGAVWTWQSQSEQPIDYEIEWVQEKDVFLYGTRVRPGGWNVSELDQSTWVNDGTLEGAREVVERRMSSMPR</sequence>
<evidence type="ECO:0000313" key="2">
    <source>
        <dbReference type="Proteomes" id="UP000535890"/>
    </source>
</evidence>
<comment type="caution">
    <text evidence="1">The sequence shown here is derived from an EMBL/GenBank/DDBJ whole genome shotgun (WGS) entry which is preliminary data.</text>
</comment>